<accession>A0AAV6FE76</accession>
<dbReference type="AlphaFoldDB" id="A0AAV6FE76"/>
<dbReference type="Pfam" id="PF13927">
    <property type="entry name" value="Ig_3"/>
    <property type="match status" value="2"/>
</dbReference>
<dbReference type="InterPro" id="IPR050488">
    <property type="entry name" value="Ig_Fc_receptor"/>
</dbReference>
<dbReference type="PANTHER" id="PTHR11481:SF60">
    <property type="entry name" value="IG-LIKE DOMAIN-CONTAINING PROTEIN"/>
    <property type="match status" value="1"/>
</dbReference>
<keyword evidence="5" id="KW-1185">Reference proteome</keyword>
<feature type="domain" description="Ig-like" evidence="3">
    <location>
        <begin position="188"/>
        <end position="266"/>
    </location>
</feature>
<dbReference type="InterPro" id="IPR036179">
    <property type="entry name" value="Ig-like_dom_sf"/>
</dbReference>
<evidence type="ECO:0000313" key="5">
    <source>
        <dbReference type="Proteomes" id="UP000823561"/>
    </source>
</evidence>
<dbReference type="GO" id="GO:0004888">
    <property type="term" value="F:transmembrane signaling receptor activity"/>
    <property type="evidence" value="ECO:0007669"/>
    <property type="project" value="TreeGrafter"/>
</dbReference>
<evidence type="ECO:0000256" key="1">
    <source>
        <dbReference type="ARBA" id="ARBA00022729"/>
    </source>
</evidence>
<dbReference type="EMBL" id="JADWDJ010000024">
    <property type="protein sequence ID" value="KAG5261078.1"/>
    <property type="molecule type" value="Genomic_DNA"/>
</dbReference>
<dbReference type="SMART" id="SM00409">
    <property type="entry name" value="IG"/>
    <property type="match status" value="3"/>
</dbReference>
<dbReference type="SMART" id="SM00408">
    <property type="entry name" value="IGc2"/>
    <property type="match status" value="3"/>
</dbReference>
<sequence length="276" mass="31120">MLISTALPKPILVMEPQSPVFIGENVTLKCKFKNPRKLSYKWYKGNSSDLIPTLISNITTIKVATSDEGLYRCQGQRTDRNTSSHMSNEVNIHVKALPTPKITIDAPSPVFPGEKVTFKCEVKSSNEWKYKWFKNHNLEPVATSNTSTTFKHVVETDAGTYWCQGERRDRPTSSRASKEAHLHMMPLPKANLTTEPQSPLSNGGIVTLKCVIESHNNWTYKWYKDNEENVVIEGNNFTITRATDSDEGTYWCRGVRGERPTSSQLSNSVHVAKKGE</sequence>
<evidence type="ECO:0000313" key="4">
    <source>
        <dbReference type="EMBL" id="KAG5261078.1"/>
    </source>
</evidence>
<dbReference type="GO" id="GO:0007166">
    <property type="term" value="P:cell surface receptor signaling pathway"/>
    <property type="evidence" value="ECO:0007669"/>
    <property type="project" value="TreeGrafter"/>
</dbReference>
<dbReference type="CDD" id="cd00096">
    <property type="entry name" value="Ig"/>
    <property type="match status" value="1"/>
</dbReference>
<reference evidence="4" key="1">
    <citation type="submission" date="2020-10" db="EMBL/GenBank/DDBJ databases">
        <title>Chromosome-scale genome assembly of the Allis shad, Alosa alosa.</title>
        <authorList>
            <person name="Margot Z."/>
            <person name="Christophe K."/>
            <person name="Cabau C."/>
            <person name="Louis A."/>
            <person name="Berthelot C."/>
            <person name="Parey E."/>
            <person name="Roest Crollius H."/>
            <person name="Montfort J."/>
            <person name="Robinson-Rechavi M."/>
            <person name="Bucao C."/>
            <person name="Bouchez O."/>
            <person name="Gislard M."/>
            <person name="Lluch J."/>
            <person name="Milhes M."/>
            <person name="Lampietro C."/>
            <person name="Lopez Roques C."/>
            <person name="Donnadieu C."/>
            <person name="Braasch I."/>
            <person name="Desvignes T."/>
            <person name="Postlethwait J."/>
            <person name="Bobe J."/>
            <person name="Guiguen Y."/>
        </authorList>
    </citation>
    <scope>NUCLEOTIDE SEQUENCE</scope>
    <source>
        <strain evidence="4">M-15738</strain>
        <tissue evidence="4">Blood</tissue>
    </source>
</reference>
<dbReference type="PROSITE" id="PS50835">
    <property type="entry name" value="IG_LIKE"/>
    <property type="match status" value="3"/>
</dbReference>
<feature type="domain" description="Ig-like" evidence="3">
    <location>
        <begin position="8"/>
        <end position="91"/>
    </location>
</feature>
<evidence type="ECO:0000259" key="3">
    <source>
        <dbReference type="PROSITE" id="PS50835"/>
    </source>
</evidence>
<dbReference type="InterPro" id="IPR003599">
    <property type="entry name" value="Ig_sub"/>
</dbReference>
<dbReference type="Proteomes" id="UP000823561">
    <property type="component" value="Chromosome 24"/>
</dbReference>
<gene>
    <name evidence="4" type="ORF">AALO_G00299750</name>
</gene>
<dbReference type="GO" id="GO:0009897">
    <property type="term" value="C:external side of plasma membrane"/>
    <property type="evidence" value="ECO:0007669"/>
    <property type="project" value="TreeGrafter"/>
</dbReference>
<comment type="caution">
    <text evidence="4">The sequence shown here is derived from an EMBL/GenBank/DDBJ whole genome shotgun (WGS) entry which is preliminary data.</text>
</comment>
<dbReference type="Pfam" id="PF13895">
    <property type="entry name" value="Ig_2"/>
    <property type="match status" value="1"/>
</dbReference>
<keyword evidence="1" id="KW-0732">Signal</keyword>
<dbReference type="InterPro" id="IPR003598">
    <property type="entry name" value="Ig_sub2"/>
</dbReference>
<feature type="domain" description="Ig-like" evidence="3">
    <location>
        <begin position="100"/>
        <end position="183"/>
    </location>
</feature>
<organism evidence="4 5">
    <name type="scientific">Alosa alosa</name>
    <name type="common">allis shad</name>
    <dbReference type="NCBI Taxonomy" id="278164"/>
    <lineage>
        <taxon>Eukaryota</taxon>
        <taxon>Metazoa</taxon>
        <taxon>Chordata</taxon>
        <taxon>Craniata</taxon>
        <taxon>Vertebrata</taxon>
        <taxon>Euteleostomi</taxon>
        <taxon>Actinopterygii</taxon>
        <taxon>Neopterygii</taxon>
        <taxon>Teleostei</taxon>
        <taxon>Clupei</taxon>
        <taxon>Clupeiformes</taxon>
        <taxon>Clupeoidei</taxon>
        <taxon>Clupeidae</taxon>
        <taxon>Alosa</taxon>
    </lineage>
</organism>
<protein>
    <recommendedName>
        <fullName evidence="3">Ig-like domain-containing protein</fullName>
    </recommendedName>
</protein>
<evidence type="ECO:0000256" key="2">
    <source>
        <dbReference type="ARBA" id="ARBA00023157"/>
    </source>
</evidence>
<name>A0AAV6FE76_9TELE</name>
<dbReference type="SUPFAM" id="SSF48726">
    <property type="entry name" value="Immunoglobulin"/>
    <property type="match status" value="2"/>
</dbReference>
<keyword evidence="2" id="KW-1015">Disulfide bond</keyword>
<dbReference type="InterPro" id="IPR007110">
    <property type="entry name" value="Ig-like_dom"/>
</dbReference>
<dbReference type="PANTHER" id="PTHR11481">
    <property type="entry name" value="IMMUNOGLOBULIN FC RECEPTOR"/>
    <property type="match status" value="1"/>
</dbReference>
<proteinExistence type="predicted"/>
<dbReference type="GO" id="GO:0006955">
    <property type="term" value="P:immune response"/>
    <property type="evidence" value="ECO:0007669"/>
    <property type="project" value="TreeGrafter"/>
</dbReference>
<dbReference type="Gene3D" id="2.60.40.10">
    <property type="entry name" value="Immunoglobulins"/>
    <property type="match status" value="3"/>
</dbReference>
<dbReference type="InterPro" id="IPR013783">
    <property type="entry name" value="Ig-like_fold"/>
</dbReference>